<dbReference type="eggNOG" id="KOG0118">
    <property type="taxonomic scope" value="Eukaryota"/>
</dbReference>
<dbReference type="InterPro" id="IPR012677">
    <property type="entry name" value="Nucleotide-bd_a/b_plait_sf"/>
</dbReference>
<dbReference type="KEGG" id="cci:CC1G_05394"/>
<feature type="compositionally biased region" description="Polar residues" evidence="8">
    <location>
        <begin position="76"/>
        <end position="90"/>
    </location>
</feature>
<dbReference type="Proteomes" id="UP000001861">
    <property type="component" value="Unassembled WGS sequence"/>
</dbReference>
<evidence type="ECO:0000256" key="3">
    <source>
        <dbReference type="ARBA" id="ARBA00007077"/>
    </source>
</evidence>
<feature type="compositionally biased region" description="Basic and acidic residues" evidence="8">
    <location>
        <begin position="92"/>
        <end position="118"/>
    </location>
</feature>
<feature type="region of interest" description="Disordered" evidence="8">
    <location>
        <begin position="285"/>
        <end position="341"/>
    </location>
</feature>
<feature type="compositionally biased region" description="Basic and acidic residues" evidence="8">
    <location>
        <begin position="611"/>
        <end position="632"/>
    </location>
</feature>
<organism evidence="10 11">
    <name type="scientific">Coprinopsis cinerea (strain Okayama-7 / 130 / ATCC MYA-4618 / FGSC 9003)</name>
    <name type="common">Inky cap fungus</name>
    <name type="synonym">Hormographiella aspergillata</name>
    <dbReference type="NCBI Taxonomy" id="240176"/>
    <lineage>
        <taxon>Eukaryota</taxon>
        <taxon>Fungi</taxon>
        <taxon>Dikarya</taxon>
        <taxon>Basidiomycota</taxon>
        <taxon>Agaricomycotina</taxon>
        <taxon>Agaricomycetes</taxon>
        <taxon>Agaricomycetidae</taxon>
        <taxon>Agaricales</taxon>
        <taxon>Agaricineae</taxon>
        <taxon>Psathyrellaceae</taxon>
        <taxon>Coprinopsis</taxon>
    </lineage>
</organism>
<feature type="compositionally biased region" description="Low complexity" evidence="8">
    <location>
        <begin position="560"/>
        <end position="579"/>
    </location>
</feature>
<dbReference type="OMA" id="NAYAVYT"/>
<evidence type="ECO:0000313" key="11">
    <source>
        <dbReference type="Proteomes" id="UP000001861"/>
    </source>
</evidence>
<feature type="compositionally biased region" description="Acidic residues" evidence="8">
    <location>
        <begin position="119"/>
        <end position="128"/>
    </location>
</feature>
<dbReference type="PROSITE" id="PS50102">
    <property type="entry name" value="RRM"/>
    <property type="match status" value="1"/>
</dbReference>
<proteinExistence type="inferred from homology"/>
<evidence type="ECO:0000256" key="5">
    <source>
        <dbReference type="ARBA" id="ARBA00022884"/>
    </source>
</evidence>
<feature type="compositionally biased region" description="Basic and acidic residues" evidence="8">
    <location>
        <begin position="291"/>
        <end position="341"/>
    </location>
</feature>
<dbReference type="InParanoid" id="A8NPY3"/>
<dbReference type="GO" id="GO:0019843">
    <property type="term" value="F:rRNA binding"/>
    <property type="evidence" value="ECO:0007669"/>
    <property type="project" value="TreeGrafter"/>
</dbReference>
<feature type="compositionally biased region" description="Acidic residues" evidence="8">
    <location>
        <begin position="164"/>
        <end position="182"/>
    </location>
</feature>
<accession>A8NPY3</accession>
<feature type="compositionally biased region" description="Basic and acidic residues" evidence="8">
    <location>
        <begin position="129"/>
        <end position="147"/>
    </location>
</feature>
<dbReference type="PANTHER" id="PTHR23236:SF25">
    <property type="entry name" value="RNA-BINDING PROTEIN 34"/>
    <property type="match status" value="1"/>
</dbReference>
<dbReference type="VEuPathDB" id="FungiDB:CC1G_05394"/>
<dbReference type="HOGENOM" id="CLU_018832_0_0_1"/>
<sequence>MASFLLGKTVDQELDSLFKSAPKPVPSTSEPVKDTVITTTTAAPQPKGGKKRKTDDGENETEKENEKRSKKVKIAETTTAKMPKSSSTPASAKDKDKEMGKKSKKKNMEKEKAGKQDVLEDDSEDDEELAKIEERYLAGRAKSSGEKKKGKKSSKSKDKNEDKNNDEEDEDDEKDAPASDDEASAHSDSDSDSDEEDEDDGSIPVHESLKDTASQPSKPTRSKKKFVVPADETPEKRDKRTIFVGNLPLAVAEKRPLQKQLQKHILALVPTAKIESLRFRSVPFQAPTAKLPDDGTDKPTDKPKPKPRQHELDRASTWRSSKDSSLQDKKDEDALKKDEKRYLTPSQKKKIAFINQEFHANADTVNAYIVFAHPVDQSTRPKNLPPLPVTMCPYEAAKVAVERCNNTVFMERIIRVDRVGKVKGSGRKGAEEDEDGEEARPMVDADPKLSIFVGNLDFESKEEDLRVFFETLLVAEKGAPGGEGEETIEVDGVVIKKPKTWVTHVRIVRDRDTQLGKGFAYVQFADKDCVDEILAMDPTKVKFAKRKLRVQRCKSVPGTSLKIKSLPPPSSSKQPGKSLAPGLPQPKDQRRFSQPATPIQVPKGDPNLGERLAHLSKEDRKSVKAKDAERVARRLAKKKARMAMGGKVVGGGGKDGKERERDRSRKGGKKVVNTGRKTGKPRVRSEKAMGKRNMKKD</sequence>
<comment type="subcellular location">
    <subcellularLocation>
        <location evidence="2">Nucleus</location>
        <location evidence="2">Nucleolus</location>
    </subcellularLocation>
</comment>
<keyword evidence="6" id="KW-0539">Nucleus</keyword>
<dbReference type="PANTHER" id="PTHR23236">
    <property type="entry name" value="EUKARYOTIC TRANSLATION INITIATION FACTOR 4B/4H"/>
    <property type="match status" value="1"/>
</dbReference>
<dbReference type="EMBL" id="AACS02000008">
    <property type="protein sequence ID" value="EAU86400.2"/>
    <property type="molecule type" value="Genomic_DNA"/>
</dbReference>
<dbReference type="GO" id="GO:0000463">
    <property type="term" value="P:maturation of LSU-rRNA from tricistronic rRNA transcript (SSU-rRNA, 5.8S rRNA, LSU-rRNA)"/>
    <property type="evidence" value="ECO:0007669"/>
    <property type="project" value="TreeGrafter"/>
</dbReference>
<feature type="compositionally biased region" description="Polar residues" evidence="8">
    <location>
        <begin position="26"/>
        <end position="43"/>
    </location>
</feature>
<name>A8NPY3_COPC7</name>
<feature type="compositionally biased region" description="Basic and acidic residues" evidence="8">
    <location>
        <begin position="654"/>
        <end position="665"/>
    </location>
</feature>
<dbReference type="InterPro" id="IPR000504">
    <property type="entry name" value="RRM_dom"/>
</dbReference>
<dbReference type="GO" id="GO:0005730">
    <property type="term" value="C:nucleolus"/>
    <property type="evidence" value="ECO:0007669"/>
    <property type="project" value="UniProtKB-SubCell"/>
</dbReference>
<feature type="region of interest" description="Disordered" evidence="8">
    <location>
        <begin position="19"/>
        <end position="243"/>
    </location>
</feature>
<gene>
    <name evidence="10" type="ORF">CC1G_05394</name>
</gene>
<dbReference type="Gene3D" id="3.30.70.330">
    <property type="match status" value="1"/>
</dbReference>
<evidence type="ECO:0000259" key="9">
    <source>
        <dbReference type="PROSITE" id="PS50102"/>
    </source>
</evidence>
<dbReference type="GeneID" id="6011964"/>
<evidence type="ECO:0000256" key="4">
    <source>
        <dbReference type="ARBA" id="ARBA00015520"/>
    </source>
</evidence>
<comment type="similarity">
    <text evidence="3">Belongs to the RRM RBM34 family.</text>
</comment>
<dbReference type="InterPro" id="IPR035979">
    <property type="entry name" value="RBD_domain_sf"/>
</dbReference>
<evidence type="ECO:0000313" key="10">
    <source>
        <dbReference type="EMBL" id="EAU86400.2"/>
    </source>
</evidence>
<protein>
    <recommendedName>
        <fullName evidence="4">Nucleolar protein 12</fullName>
    </recommendedName>
</protein>
<dbReference type="FunCoup" id="A8NPY3">
    <property type="interactions" value="293"/>
</dbReference>
<keyword evidence="11" id="KW-1185">Reference proteome</keyword>
<comment type="function">
    <text evidence="1">Involved in pre-25S rRNA processing.</text>
</comment>
<evidence type="ECO:0000256" key="1">
    <source>
        <dbReference type="ARBA" id="ARBA00002475"/>
    </source>
</evidence>
<dbReference type="STRING" id="240176.A8NPY3"/>
<dbReference type="OrthoDB" id="442677at2759"/>
<dbReference type="SMART" id="SM00360">
    <property type="entry name" value="RRM"/>
    <property type="match status" value="1"/>
</dbReference>
<reference evidence="10 11" key="1">
    <citation type="journal article" date="2010" name="Proc. Natl. Acad. Sci. U.S.A.">
        <title>Insights into evolution of multicellular fungi from the assembled chromosomes of the mushroom Coprinopsis cinerea (Coprinus cinereus).</title>
        <authorList>
            <person name="Stajich J.E."/>
            <person name="Wilke S.K."/>
            <person name="Ahren D."/>
            <person name="Au C.H."/>
            <person name="Birren B.W."/>
            <person name="Borodovsky M."/>
            <person name="Burns C."/>
            <person name="Canback B."/>
            <person name="Casselton L.A."/>
            <person name="Cheng C.K."/>
            <person name="Deng J."/>
            <person name="Dietrich F.S."/>
            <person name="Fargo D.C."/>
            <person name="Farman M.L."/>
            <person name="Gathman A.C."/>
            <person name="Goldberg J."/>
            <person name="Guigo R."/>
            <person name="Hoegger P.J."/>
            <person name="Hooker J.B."/>
            <person name="Huggins A."/>
            <person name="James T.Y."/>
            <person name="Kamada T."/>
            <person name="Kilaru S."/>
            <person name="Kodira C."/>
            <person name="Kues U."/>
            <person name="Kupfer D."/>
            <person name="Kwan H.S."/>
            <person name="Lomsadze A."/>
            <person name="Li W."/>
            <person name="Lilly W.W."/>
            <person name="Ma L.J."/>
            <person name="Mackey A.J."/>
            <person name="Manning G."/>
            <person name="Martin F."/>
            <person name="Muraguchi H."/>
            <person name="Natvig D.O."/>
            <person name="Palmerini H."/>
            <person name="Ramesh M.A."/>
            <person name="Rehmeyer C.J."/>
            <person name="Roe B.A."/>
            <person name="Shenoy N."/>
            <person name="Stanke M."/>
            <person name="Ter-Hovhannisyan V."/>
            <person name="Tunlid A."/>
            <person name="Velagapudi R."/>
            <person name="Vision T.J."/>
            <person name="Zeng Q."/>
            <person name="Zolan M.E."/>
            <person name="Pukkila P.J."/>
        </authorList>
    </citation>
    <scope>NUCLEOTIDE SEQUENCE [LARGE SCALE GENOMIC DNA]</scope>
    <source>
        <strain evidence="11">Okayama-7 / 130 / ATCC MYA-4618 / FGSC 9003</strain>
    </source>
</reference>
<feature type="compositionally biased region" description="Basic and acidic residues" evidence="8">
    <location>
        <begin position="53"/>
        <end position="67"/>
    </location>
</feature>
<evidence type="ECO:0000256" key="8">
    <source>
        <dbReference type="SAM" id="MobiDB-lite"/>
    </source>
</evidence>
<feature type="domain" description="RRM" evidence="9">
    <location>
        <begin position="449"/>
        <end position="555"/>
    </location>
</feature>
<dbReference type="AlphaFoldDB" id="A8NPY3"/>
<evidence type="ECO:0000256" key="6">
    <source>
        <dbReference type="ARBA" id="ARBA00023242"/>
    </source>
</evidence>
<dbReference type="RefSeq" id="XP_001835432.2">
    <property type="nucleotide sequence ID" value="XM_001835380.2"/>
</dbReference>
<dbReference type="SUPFAM" id="SSF54928">
    <property type="entry name" value="RNA-binding domain, RBD"/>
    <property type="match status" value="1"/>
</dbReference>
<evidence type="ECO:0000256" key="7">
    <source>
        <dbReference type="PROSITE-ProRule" id="PRU00176"/>
    </source>
</evidence>
<evidence type="ECO:0000256" key="2">
    <source>
        <dbReference type="ARBA" id="ARBA00004604"/>
    </source>
</evidence>
<keyword evidence="5 7" id="KW-0694">RNA-binding</keyword>
<feature type="region of interest" description="Disordered" evidence="8">
    <location>
        <begin position="559"/>
        <end position="697"/>
    </location>
</feature>
<comment type="caution">
    <text evidence="10">The sequence shown here is derived from an EMBL/GenBank/DDBJ whole genome shotgun (WGS) entry which is preliminary data.</text>
</comment>
<feature type="compositionally biased region" description="Acidic residues" evidence="8">
    <location>
        <begin position="190"/>
        <end position="201"/>
    </location>
</feature>